<evidence type="ECO:0000256" key="4">
    <source>
        <dbReference type="RuleBase" id="RU003357"/>
    </source>
</evidence>
<feature type="signal peptide" evidence="5">
    <location>
        <begin position="1"/>
        <end position="38"/>
    </location>
</feature>
<feature type="domain" description="TonB-dependent receptor-like beta-barrel" evidence="6">
    <location>
        <begin position="357"/>
        <end position="804"/>
    </location>
</feature>
<keyword evidence="4" id="KW-0798">TonB box</keyword>
<evidence type="ECO:0000256" key="3">
    <source>
        <dbReference type="ARBA" id="ARBA00023237"/>
    </source>
</evidence>
<dbReference type="InterPro" id="IPR000531">
    <property type="entry name" value="Beta-barrel_TonB"/>
</dbReference>
<dbReference type="Pfam" id="PF00593">
    <property type="entry name" value="TonB_dep_Rec_b-barrel"/>
    <property type="match status" value="1"/>
</dbReference>
<organism evidence="8 9">
    <name type="scientific">Candidatus Synechococcus spongiarum 15L</name>
    <dbReference type="NCBI Taxonomy" id="1608419"/>
    <lineage>
        <taxon>Bacteria</taxon>
        <taxon>Bacillati</taxon>
        <taxon>Cyanobacteriota</taxon>
        <taxon>Cyanophyceae</taxon>
        <taxon>Synechococcales</taxon>
        <taxon>Synechococcaceae</taxon>
        <taxon>Synechococcus</taxon>
    </lineage>
</organism>
<comment type="subcellular location">
    <subcellularLocation>
        <location evidence="1 4">Cell outer membrane</location>
    </subcellularLocation>
</comment>
<keyword evidence="5" id="KW-0732">Signal</keyword>
<dbReference type="EMBL" id="JYFQ01000118">
    <property type="protein sequence ID" value="KKZ12102.1"/>
    <property type="molecule type" value="Genomic_DNA"/>
</dbReference>
<evidence type="ECO:0000256" key="2">
    <source>
        <dbReference type="ARBA" id="ARBA00023136"/>
    </source>
</evidence>
<dbReference type="InterPro" id="IPR036942">
    <property type="entry name" value="Beta-barrel_TonB_sf"/>
</dbReference>
<evidence type="ECO:0000259" key="7">
    <source>
        <dbReference type="Pfam" id="PF07715"/>
    </source>
</evidence>
<dbReference type="Gene3D" id="2.170.130.10">
    <property type="entry name" value="TonB-dependent receptor, plug domain"/>
    <property type="match status" value="1"/>
</dbReference>
<protein>
    <submittedName>
        <fullName evidence="8">Uncharacterized protein</fullName>
    </submittedName>
</protein>
<dbReference type="AlphaFoldDB" id="A0A0G8AUE7"/>
<sequence>MVAPSQHTGRLKFRPQLSWRDCLTTILAFAAAAGPVVAQPGADTKDATRGSELWQPVSVITREDIETSGTITLDELIADRADYNSFGLHYPLSRGYSILVNGRYPARSLNLLPLSAVERIEILNNGTATPADGVAGPGAINIVLRDEHEGFEVAALGGLPQASGGSTGQASLLWGGGVGSGRLMVGVDSVQRNEVRAADRDYSRSKWSEGGSFAEATGVSAGGNTVFFKDQGRLVARALGDCPTSQGYTGVLSNPDNVDGQGCGFPYGNIAWTQTRRGDLKRLESKNVFADFDVPLGDAASVYMDGRMGWRDTAFRYAPSVGTFDILDPSADLLAAAGANAGPLTVSHRFLAHGNRDWIENINEHEVTVGIQGTLQDNVGWDLSVNRYRRNERETGNTFVSESLALEAINAGDYDIVNPRSTDPDHQASIPKMALSMKRDEVVDVTAVKGALQGPGLLLPGGNLQWTLGFEIENREEKDILKHQDRAGKIYPLEDVLGSGGSSYQGSRSRKSGFVEVQFPPLPHWTVLLAAQLDDYNDVGPTHEWTVASSWRANELVTLHGSFHKGLAPPSLANLHSKDTVYYPAVCDTKNHTNPQANCHITQSKTLYTNNPDLEPSKSTTLGFGGTMELGPVSLAADWFRIEQLDLPGYASPQSIVDMEAQQGSSDLVTRTNDVITEIRNPRVNTGESRMSGLSLSGSTDLGRLGDMATGLDVHWAYVTESESRIDGIVQPSDFPRHRVHATFRMSRANMVAAWHTRAISGYDNDVRGGTGRFAPWIGHDFTLELRDVFDMEGLALQGGVLNLTNRDPSVDSVNPSGPGSVDARLDSIRGRTFFLRAELSW</sequence>
<dbReference type="PANTHER" id="PTHR47234:SF2">
    <property type="entry name" value="TONB-DEPENDENT RECEPTOR"/>
    <property type="match status" value="1"/>
</dbReference>
<reference evidence="8 9" key="2">
    <citation type="submission" date="2015-05" db="EMBL/GenBank/DDBJ databases">
        <title>Lifestyle Evolution in Cyanobacterial Symbionts of Sponges.</title>
        <authorList>
            <person name="Burgsdorf I."/>
            <person name="Slaby B.M."/>
            <person name="Handley K.M."/>
            <person name="Haber M."/>
            <person name="Blom J."/>
            <person name="Marshall C.W."/>
            <person name="Gilbert J.A."/>
            <person name="Hentschel U."/>
            <person name="Steindler L."/>
        </authorList>
    </citation>
    <scope>NUCLEOTIDE SEQUENCE [LARGE SCALE GENOMIC DNA]</scope>
    <source>
        <strain evidence="8">15L</strain>
    </source>
</reference>
<dbReference type="PATRIC" id="fig|1608419.3.peg.252"/>
<feature type="domain" description="TonB-dependent receptor plug" evidence="7">
    <location>
        <begin position="55"/>
        <end position="139"/>
    </location>
</feature>
<comment type="similarity">
    <text evidence="4">Belongs to the TonB-dependent receptor family.</text>
</comment>
<proteinExistence type="inferred from homology"/>
<keyword evidence="2 4" id="KW-0472">Membrane</keyword>
<dbReference type="SUPFAM" id="SSF56935">
    <property type="entry name" value="Porins"/>
    <property type="match status" value="1"/>
</dbReference>
<evidence type="ECO:0000313" key="9">
    <source>
        <dbReference type="Proteomes" id="UP000035037"/>
    </source>
</evidence>
<accession>A0A0G8AUE7</accession>
<gene>
    <name evidence="8" type="ORF">TQ37_06025</name>
</gene>
<dbReference type="InterPro" id="IPR012910">
    <property type="entry name" value="Plug_dom"/>
</dbReference>
<evidence type="ECO:0000256" key="5">
    <source>
        <dbReference type="SAM" id="SignalP"/>
    </source>
</evidence>
<dbReference type="PANTHER" id="PTHR47234">
    <property type="match status" value="1"/>
</dbReference>
<dbReference type="Pfam" id="PF07715">
    <property type="entry name" value="Plug"/>
    <property type="match status" value="1"/>
</dbReference>
<evidence type="ECO:0000259" key="6">
    <source>
        <dbReference type="Pfam" id="PF00593"/>
    </source>
</evidence>
<feature type="chain" id="PRO_5002570382" evidence="5">
    <location>
        <begin position="39"/>
        <end position="842"/>
    </location>
</feature>
<dbReference type="Proteomes" id="UP000035037">
    <property type="component" value="Unassembled WGS sequence"/>
</dbReference>
<dbReference type="Gene3D" id="2.40.170.20">
    <property type="entry name" value="TonB-dependent receptor, beta-barrel domain"/>
    <property type="match status" value="1"/>
</dbReference>
<evidence type="ECO:0000313" key="8">
    <source>
        <dbReference type="EMBL" id="KKZ12102.1"/>
    </source>
</evidence>
<reference evidence="8 9" key="1">
    <citation type="submission" date="2015-02" db="EMBL/GenBank/DDBJ databases">
        <authorList>
            <person name="Slaby B."/>
            <person name="Hentschel U."/>
        </authorList>
    </citation>
    <scope>NUCLEOTIDE SEQUENCE [LARGE SCALE GENOMIC DNA]</scope>
    <source>
        <strain evidence="8">15L</strain>
    </source>
</reference>
<dbReference type="GO" id="GO:0009279">
    <property type="term" value="C:cell outer membrane"/>
    <property type="evidence" value="ECO:0007669"/>
    <property type="project" value="UniProtKB-SubCell"/>
</dbReference>
<evidence type="ECO:0000256" key="1">
    <source>
        <dbReference type="ARBA" id="ARBA00004442"/>
    </source>
</evidence>
<comment type="caution">
    <text evidence="8">The sequence shown here is derived from an EMBL/GenBank/DDBJ whole genome shotgun (WGS) entry which is preliminary data.</text>
</comment>
<dbReference type="InterPro" id="IPR037066">
    <property type="entry name" value="Plug_dom_sf"/>
</dbReference>
<name>A0A0G8AUE7_9SYNE</name>
<keyword evidence="3" id="KW-0998">Cell outer membrane</keyword>